<dbReference type="Proteomes" id="UP001164539">
    <property type="component" value="Chromosome 2"/>
</dbReference>
<sequence>MEDQNHHHLQWDDPLILTDVSWQQRVSNHYNTPTTSPSSHSVTMADPVHHDPDDGVCSKNQSLEENYARNLSDPISKESVDGRSMLGFSLTSPDLVVCGGSPEIPKGSYGDSPEFLETNKCSTEVSLENGIKGSDNKNYHKTPSVRFSSFNKEFSPESSLELLPPSLVQDNSVEEPIPVVSINADCGESQLLEVMKMSQVEECKSPKHGDDHDMKGDYDKLKRNYECQKKELTAVSRVLEELKRENQIKSKECQEAQNSLQELQNELMRKSMHVGSLAFAIEGQVKEKSRWFSSLRDLTRRLKIMKMEQIKLFEEASSYKKCLADMNEMSSTIQSKMKHQVNLYEHLKVQFIEGTKEQKELYNKVLELKGNIRVFCRCRPLNSDEFAAGSAMAIDLESARDGELTVISNGAPKKTFKFDTVFGPQADQSDVFQDTAPFATSVLDGFNVCIFAYGQTGSGKTFTMEGTEEARGVNFRTLEELFRIIKEREKLYRYEISVSVLEVYNEQIRDLLAVGSQPGATSKRLEIRQAGEGMHHVPGLVEAHVNNASEVWEVLQTGSNARAVGSTNANEHSSRSHCIHCVMVRGENLLNGECTKSKLWLVDLAGSERVAKTEVQGERLKETQNINRSLSALGDVISALATKSPHIPFRNSKLTHLLQDSLGGDSKTLMFVQISPNENDLSETLCSLNFASRVRGVELGPAKKQLDTSELLRYKQMVEKTKQDLKSKEMQSRKMEETVHGLDSKIKEKDLKIKNLQDKVKELESQLLVERKLARQHVDTKIAEQHLKQQQDELSTAPLRPPLASRLPGSNNKSSSEPASTTIIKDQGIPTCPLMENNSYRPSILLPPTDGLVKYINPMEKENNPDMAEQPRLPKRTGRASICTAAKRIPLTSAPRRNSLIPLPIAPTSAQLTPALFPLAPCEIDEKEELIDECLPEQIIHCNSPKAVKSGGKKLMSCMLRRSLQKKMQMKSPMQHHFRRGGVNVGMEKVRVSIGSRGRMAHRVLLGGGRRAGTKEIQQKQNQKDKERGWNIGTVGRTI</sequence>
<proteinExistence type="predicted"/>
<accession>A0ACC1YTS6</accession>
<dbReference type="EMBL" id="CM051395">
    <property type="protein sequence ID" value="KAJ4726583.1"/>
    <property type="molecule type" value="Genomic_DNA"/>
</dbReference>
<protein>
    <submittedName>
        <fullName evidence="1">Kinesin-like protein</fullName>
    </submittedName>
</protein>
<evidence type="ECO:0000313" key="1">
    <source>
        <dbReference type="EMBL" id="KAJ4726583.1"/>
    </source>
</evidence>
<comment type="caution">
    <text evidence="1">The sequence shown here is derived from an EMBL/GenBank/DDBJ whole genome shotgun (WGS) entry which is preliminary data.</text>
</comment>
<keyword evidence="2" id="KW-1185">Reference proteome</keyword>
<gene>
    <name evidence="1" type="ORF">OWV82_005268</name>
</gene>
<name>A0ACC1YTS6_MELAZ</name>
<reference evidence="1 2" key="1">
    <citation type="journal article" date="2023" name="Science">
        <title>Complex scaffold remodeling in plant triterpene biosynthesis.</title>
        <authorList>
            <person name="De La Pena R."/>
            <person name="Hodgson H."/>
            <person name="Liu J.C."/>
            <person name="Stephenson M.J."/>
            <person name="Martin A.C."/>
            <person name="Owen C."/>
            <person name="Harkess A."/>
            <person name="Leebens-Mack J."/>
            <person name="Jimenez L.E."/>
            <person name="Osbourn A."/>
            <person name="Sattely E.S."/>
        </authorList>
    </citation>
    <scope>NUCLEOTIDE SEQUENCE [LARGE SCALE GENOMIC DNA]</scope>
    <source>
        <strain evidence="2">cv. JPN11</strain>
        <tissue evidence="1">Leaf</tissue>
    </source>
</reference>
<evidence type="ECO:0000313" key="2">
    <source>
        <dbReference type="Proteomes" id="UP001164539"/>
    </source>
</evidence>
<organism evidence="1 2">
    <name type="scientific">Melia azedarach</name>
    <name type="common">Chinaberry tree</name>
    <dbReference type="NCBI Taxonomy" id="155640"/>
    <lineage>
        <taxon>Eukaryota</taxon>
        <taxon>Viridiplantae</taxon>
        <taxon>Streptophyta</taxon>
        <taxon>Embryophyta</taxon>
        <taxon>Tracheophyta</taxon>
        <taxon>Spermatophyta</taxon>
        <taxon>Magnoliopsida</taxon>
        <taxon>eudicotyledons</taxon>
        <taxon>Gunneridae</taxon>
        <taxon>Pentapetalae</taxon>
        <taxon>rosids</taxon>
        <taxon>malvids</taxon>
        <taxon>Sapindales</taxon>
        <taxon>Meliaceae</taxon>
        <taxon>Melia</taxon>
    </lineage>
</organism>